<protein>
    <recommendedName>
        <fullName evidence="4">Membrane-associated protein</fullName>
    </recommendedName>
</protein>
<name>A0A934R447_9BACT</name>
<keyword evidence="1" id="KW-0812">Transmembrane</keyword>
<evidence type="ECO:0008006" key="4">
    <source>
        <dbReference type="Google" id="ProtNLM"/>
    </source>
</evidence>
<feature type="transmembrane region" description="Helical" evidence="1">
    <location>
        <begin position="130"/>
        <end position="148"/>
    </location>
</feature>
<feature type="transmembrane region" description="Helical" evidence="1">
    <location>
        <begin position="35"/>
        <end position="52"/>
    </location>
</feature>
<evidence type="ECO:0000313" key="2">
    <source>
        <dbReference type="EMBL" id="MBK1814930.1"/>
    </source>
</evidence>
<dbReference type="Proteomes" id="UP000600139">
    <property type="component" value="Unassembled WGS sequence"/>
</dbReference>
<dbReference type="RefSeq" id="WP_200349878.1">
    <property type="nucleotide sequence ID" value="NZ_BAABHZ010000010.1"/>
</dbReference>
<feature type="transmembrane region" description="Helical" evidence="1">
    <location>
        <begin position="59"/>
        <end position="79"/>
    </location>
</feature>
<feature type="transmembrane region" description="Helical" evidence="1">
    <location>
        <begin position="99"/>
        <end position="121"/>
    </location>
</feature>
<dbReference type="EMBL" id="JAENIK010000004">
    <property type="protein sequence ID" value="MBK1814930.1"/>
    <property type="molecule type" value="Genomic_DNA"/>
</dbReference>
<organism evidence="2 3">
    <name type="scientific">Luteolibacter yonseiensis</name>
    <dbReference type="NCBI Taxonomy" id="1144680"/>
    <lineage>
        <taxon>Bacteria</taxon>
        <taxon>Pseudomonadati</taxon>
        <taxon>Verrucomicrobiota</taxon>
        <taxon>Verrucomicrobiia</taxon>
        <taxon>Verrucomicrobiales</taxon>
        <taxon>Verrucomicrobiaceae</taxon>
        <taxon>Luteolibacter</taxon>
    </lineage>
</organism>
<accession>A0A934R447</accession>
<feature type="transmembrane region" description="Helical" evidence="1">
    <location>
        <begin position="182"/>
        <end position="204"/>
    </location>
</feature>
<evidence type="ECO:0000313" key="3">
    <source>
        <dbReference type="Proteomes" id="UP000600139"/>
    </source>
</evidence>
<feature type="transmembrane region" description="Helical" evidence="1">
    <location>
        <begin position="12"/>
        <end position="29"/>
    </location>
</feature>
<sequence length="212" mass="23922">MKTKPPRIPLWLKAAYTVFLAVMIPVYWTNYGPTNFLYFCDVALLLTLVGIWKENALLVSLPAVGILLPQMLWCADFLVELSGGKLTGMTGYMFDEKRSLFLRGLSFFHGWLPFLLIYLVWKTGYDRRALWGWSLICVVLCLAAYFLLPPAGADLASSNTPRNVNYVFGMDDAKPQSWMPPLAYLGTWIAALVGIVFIPTHLFLKKVFTPAN</sequence>
<comment type="caution">
    <text evidence="2">The sequence shown here is derived from an EMBL/GenBank/DDBJ whole genome shotgun (WGS) entry which is preliminary data.</text>
</comment>
<gene>
    <name evidence="2" type="ORF">JIN84_04845</name>
</gene>
<keyword evidence="3" id="KW-1185">Reference proteome</keyword>
<keyword evidence="1" id="KW-1133">Transmembrane helix</keyword>
<keyword evidence="1" id="KW-0472">Membrane</keyword>
<proteinExistence type="predicted"/>
<evidence type="ECO:0000256" key="1">
    <source>
        <dbReference type="SAM" id="Phobius"/>
    </source>
</evidence>
<reference evidence="2" key="1">
    <citation type="submission" date="2021-01" db="EMBL/GenBank/DDBJ databases">
        <title>Modified the classification status of verrucomicrobia.</title>
        <authorList>
            <person name="Feng X."/>
        </authorList>
    </citation>
    <scope>NUCLEOTIDE SEQUENCE</scope>
    <source>
        <strain evidence="2">JCM 18052</strain>
    </source>
</reference>
<dbReference type="AlphaFoldDB" id="A0A934R447"/>